<dbReference type="Proteomes" id="UP001623330">
    <property type="component" value="Unassembled WGS sequence"/>
</dbReference>
<keyword evidence="9" id="KW-0472">Membrane</keyword>
<evidence type="ECO:0000259" key="10">
    <source>
        <dbReference type="PROSITE" id="PS50157"/>
    </source>
</evidence>
<dbReference type="Pfam" id="PF00096">
    <property type="entry name" value="zf-C2H2"/>
    <property type="match status" value="1"/>
</dbReference>
<evidence type="ECO:0000256" key="3">
    <source>
        <dbReference type="ARBA" id="ARBA00022737"/>
    </source>
</evidence>
<feature type="region of interest" description="Disordered" evidence="8">
    <location>
        <begin position="487"/>
        <end position="518"/>
    </location>
</feature>
<evidence type="ECO:0000256" key="4">
    <source>
        <dbReference type="ARBA" id="ARBA00022771"/>
    </source>
</evidence>
<feature type="compositionally biased region" description="Polar residues" evidence="8">
    <location>
        <begin position="187"/>
        <end position="204"/>
    </location>
</feature>
<accession>A0ABR4NV10</accession>
<feature type="region of interest" description="Disordered" evidence="8">
    <location>
        <begin position="88"/>
        <end position="117"/>
    </location>
</feature>
<feature type="compositionally biased region" description="Polar residues" evidence="8">
    <location>
        <begin position="138"/>
        <end position="150"/>
    </location>
</feature>
<evidence type="ECO:0000256" key="5">
    <source>
        <dbReference type="ARBA" id="ARBA00022833"/>
    </source>
</evidence>
<evidence type="ECO:0000256" key="9">
    <source>
        <dbReference type="SAM" id="Phobius"/>
    </source>
</evidence>
<protein>
    <submittedName>
        <fullName evidence="11">Respiration factor 2</fullName>
    </submittedName>
</protein>
<keyword evidence="6" id="KW-0539">Nucleus</keyword>
<dbReference type="SUPFAM" id="SSF57667">
    <property type="entry name" value="beta-beta-alpha zinc fingers"/>
    <property type="match status" value="1"/>
</dbReference>
<keyword evidence="5" id="KW-0862">Zinc</keyword>
<keyword evidence="9" id="KW-0812">Transmembrane</keyword>
<evidence type="ECO:0000256" key="8">
    <source>
        <dbReference type="SAM" id="MobiDB-lite"/>
    </source>
</evidence>
<feature type="domain" description="C2H2-type" evidence="10">
    <location>
        <begin position="32"/>
        <end position="59"/>
    </location>
</feature>
<feature type="compositionally biased region" description="Low complexity" evidence="8">
    <location>
        <begin position="90"/>
        <end position="109"/>
    </location>
</feature>
<evidence type="ECO:0000256" key="2">
    <source>
        <dbReference type="ARBA" id="ARBA00022723"/>
    </source>
</evidence>
<feature type="transmembrane region" description="Helical" evidence="9">
    <location>
        <begin position="1291"/>
        <end position="1314"/>
    </location>
</feature>
<keyword evidence="4 7" id="KW-0863">Zinc-finger</keyword>
<feature type="compositionally biased region" description="Basic residues" evidence="8">
    <location>
        <begin position="168"/>
        <end position="179"/>
    </location>
</feature>
<dbReference type="PROSITE" id="PS50157">
    <property type="entry name" value="ZINC_FINGER_C2H2_2"/>
    <property type="match status" value="2"/>
</dbReference>
<keyword evidence="3" id="KW-0677">Repeat</keyword>
<dbReference type="InterPro" id="IPR051059">
    <property type="entry name" value="VerF-like"/>
</dbReference>
<feature type="compositionally biased region" description="Low complexity" evidence="8">
    <location>
        <begin position="694"/>
        <end position="703"/>
    </location>
</feature>
<dbReference type="PANTHER" id="PTHR40626">
    <property type="entry name" value="MIP31509P"/>
    <property type="match status" value="1"/>
</dbReference>
<feature type="compositionally biased region" description="Polar residues" evidence="8">
    <location>
        <begin position="505"/>
        <end position="514"/>
    </location>
</feature>
<gene>
    <name evidence="11" type="ORF">RNJ44_04480</name>
</gene>
<dbReference type="PROSITE" id="PS00028">
    <property type="entry name" value="ZINC_FINGER_C2H2_1"/>
    <property type="match status" value="2"/>
</dbReference>
<evidence type="ECO:0000256" key="6">
    <source>
        <dbReference type="ARBA" id="ARBA00023242"/>
    </source>
</evidence>
<evidence type="ECO:0000313" key="12">
    <source>
        <dbReference type="Proteomes" id="UP001623330"/>
    </source>
</evidence>
<dbReference type="Gene3D" id="3.30.160.60">
    <property type="entry name" value="Classic Zinc Finger"/>
    <property type="match status" value="2"/>
</dbReference>
<feature type="region of interest" description="Disordered" evidence="8">
    <location>
        <begin position="134"/>
        <end position="204"/>
    </location>
</feature>
<dbReference type="InterPro" id="IPR013087">
    <property type="entry name" value="Znf_C2H2_type"/>
</dbReference>
<organism evidence="11 12">
    <name type="scientific">Nakaseomyces bracarensis</name>
    <dbReference type="NCBI Taxonomy" id="273131"/>
    <lineage>
        <taxon>Eukaryota</taxon>
        <taxon>Fungi</taxon>
        <taxon>Dikarya</taxon>
        <taxon>Ascomycota</taxon>
        <taxon>Saccharomycotina</taxon>
        <taxon>Saccharomycetes</taxon>
        <taxon>Saccharomycetales</taxon>
        <taxon>Saccharomycetaceae</taxon>
        <taxon>Nakaseomyces</taxon>
    </lineage>
</organism>
<keyword evidence="2" id="KW-0479">Metal-binding</keyword>
<dbReference type="InterPro" id="IPR036236">
    <property type="entry name" value="Znf_C2H2_sf"/>
</dbReference>
<evidence type="ECO:0000256" key="1">
    <source>
        <dbReference type="ARBA" id="ARBA00004123"/>
    </source>
</evidence>
<evidence type="ECO:0000313" key="11">
    <source>
        <dbReference type="EMBL" id="KAL3232564.1"/>
    </source>
</evidence>
<dbReference type="PANTHER" id="PTHR40626:SF13">
    <property type="entry name" value="RESPIRATION FACTOR 2-RELATED"/>
    <property type="match status" value="1"/>
</dbReference>
<sequence length="1331" mass="149476">MSVETSIQQEDGTFMPIPKKSRTIKTDKPRPHLCPICTRGFVRLEHLKRHQRAHTNEKPFLCVFCGRCFARRDLVLRHQYKLHPTLVTKTQESTIESSSSRTSSLSPESDNSESKKSKLDLLNDNIIKVSGNRATILPTPSNPLAKTTAQLRKDAKDAGKESTSASGKGRKATKKKKVMTKNNQMVDSNNSSAIGTSNESSMTNSPVVPVSNGNTFNEHNVNPVTNNLVVPVSRNRRHASFSASSAFTYFPDNISAGGHEHEHSDGHNKDHIDDLGEGVPHLVGFSTPQLTAQELIKKVMDTGTMDFEPLDLPPALFGDDQNNIANHDSIQAISLLPQGLENSKQDERVDFINGKKKAQTVDSTSIMTINDDKSQSNLNIKYANSSASLAAALSSMFSIPSNSAANFLNGGPSHQILTDIVTMGSSMGGSKGFIKPNNNTSELDLFNYKNWKSESFHDIFDISSPREKNKKKRATFTTNDVSEPDYKIDGGSIKSPMSIPEIGDTSKNSDGTSSPDEDWLSKFIQDSQLEKQFDLDVNHFNDIGFFHSNHPADQSRSDPGFAKSNVIGSHVTSNTTSTLNSNTNLTKLGNGTVSPLQSLPEGLNFTPSPDQTAINDTAGKLKKSDFNDFKKLFNSHIDNYGLPNHMNKRPLEDDDIGAALERSVSSLFTSRQVELFRKNINSTSNLIFSNPISNSSSLSTSPTADSEPLHKKPKHSKPLLSFFDENFRNEIVKMNNLTSAMFPTVNELNHYVNLYQREFHPYFSFVHLYSFIPSPENYSFLLSVAMIGALYAYHSNHAMILCKVARHNVREYLEQTRQNQKATPLWLIQSLVLLTFIGIFSDDLNIARSMNTQLMTLIKLIKKTNMNLPLENFCQPPIASNHALDYQNNPSSFAKYSEQYSTPEQLEKDFQYFILAQTRIRTCHVVLIISNLFTSLVGLECCFHSIDMNCGVPCFHESLYTCPNSIEWAQKLNKYNVVLDSKFSLIELSNGEANYANCMMYLSNGSQYVYDNTKVSKKTLLSLLITVHEKIFLERNTIRHENGNNIPLNDAKWRMSARPMISVMLKHWEAMYIKNGGLLVPTNENIIIINSDPAMRLIIPLHSFALIRKCIDLTPVMKQIWLHNWVGMNEIMEQICCDWESLRESTTYAVNIIDYWVTTSSVLKDRGTGATPIFSITCIFSAILIIAEYMKHLEDWSTGITADNLSNPNLKVSDRILWFKAFKIFKKVEDHLSTMDQESQTYSQFLRKQANGALDIGALDEEYIENATKPDREIKETIEVIRKSRMSTRSLYFGVRILGDSPVWPIAILFALALQCRAIHMEKSVEKTMLL</sequence>
<comment type="subcellular location">
    <subcellularLocation>
        <location evidence="1">Nucleus</location>
    </subcellularLocation>
</comment>
<reference evidence="11 12" key="1">
    <citation type="submission" date="2024-05" db="EMBL/GenBank/DDBJ databases">
        <title>Long read based assembly of the Candida bracarensis genome reveals expanded adhesin content.</title>
        <authorList>
            <person name="Marcet-Houben M."/>
            <person name="Ksiezopolska E."/>
            <person name="Gabaldon T."/>
        </authorList>
    </citation>
    <scope>NUCLEOTIDE SEQUENCE [LARGE SCALE GENOMIC DNA]</scope>
    <source>
        <strain evidence="11 12">CBM6</strain>
    </source>
</reference>
<keyword evidence="9" id="KW-1133">Transmembrane helix</keyword>
<name>A0ABR4NV10_9SACH</name>
<feature type="compositionally biased region" description="Basic and acidic residues" evidence="8">
    <location>
        <begin position="151"/>
        <end position="160"/>
    </location>
</feature>
<dbReference type="EMBL" id="JBEVYD010000005">
    <property type="protein sequence ID" value="KAL3232564.1"/>
    <property type="molecule type" value="Genomic_DNA"/>
</dbReference>
<evidence type="ECO:0000256" key="7">
    <source>
        <dbReference type="PROSITE-ProRule" id="PRU00042"/>
    </source>
</evidence>
<feature type="compositionally biased region" description="Polar residues" evidence="8">
    <location>
        <begin position="1"/>
        <end position="11"/>
    </location>
</feature>
<feature type="domain" description="C2H2-type" evidence="10">
    <location>
        <begin position="60"/>
        <end position="83"/>
    </location>
</feature>
<dbReference type="CDD" id="cd12148">
    <property type="entry name" value="fungal_TF_MHR"/>
    <property type="match status" value="1"/>
</dbReference>
<feature type="region of interest" description="Disordered" evidence="8">
    <location>
        <begin position="1"/>
        <end position="28"/>
    </location>
</feature>
<proteinExistence type="predicted"/>
<feature type="region of interest" description="Disordered" evidence="8">
    <location>
        <begin position="694"/>
        <end position="714"/>
    </location>
</feature>
<keyword evidence="12" id="KW-1185">Reference proteome</keyword>
<comment type="caution">
    <text evidence="11">The sequence shown here is derived from an EMBL/GenBank/DDBJ whole genome shotgun (WGS) entry which is preliminary data.</text>
</comment>
<dbReference type="SMART" id="SM00355">
    <property type="entry name" value="ZnF_C2H2"/>
    <property type="match status" value="2"/>
</dbReference>